<organism evidence="1 2">
    <name type="scientific">Cirrhinus mrigala</name>
    <name type="common">Mrigala</name>
    <dbReference type="NCBI Taxonomy" id="683832"/>
    <lineage>
        <taxon>Eukaryota</taxon>
        <taxon>Metazoa</taxon>
        <taxon>Chordata</taxon>
        <taxon>Craniata</taxon>
        <taxon>Vertebrata</taxon>
        <taxon>Euteleostomi</taxon>
        <taxon>Actinopterygii</taxon>
        <taxon>Neopterygii</taxon>
        <taxon>Teleostei</taxon>
        <taxon>Ostariophysi</taxon>
        <taxon>Cypriniformes</taxon>
        <taxon>Cyprinidae</taxon>
        <taxon>Labeoninae</taxon>
        <taxon>Labeonini</taxon>
        <taxon>Cirrhinus</taxon>
    </lineage>
</organism>
<dbReference type="AlphaFoldDB" id="A0ABD0PRE3"/>
<evidence type="ECO:0000313" key="1">
    <source>
        <dbReference type="EMBL" id="KAL0176609.1"/>
    </source>
</evidence>
<sequence length="141" mass="15630">MAAACRVDAACPEAVPWTGAMGRTRQAAVSCRKYPTITSPRGEPPKPTHWTPIEGGEGGGVGISRIHQLLMHFRETGTENERKVVIQMSNNQPSLAARFKHGRHFSIRLKLRISPPQRLAQLKLQLQRAHALLEMLPLTIP</sequence>
<reference evidence="1 2" key="1">
    <citation type="submission" date="2024-05" db="EMBL/GenBank/DDBJ databases">
        <title>Genome sequencing and assembly of Indian major carp, Cirrhinus mrigala (Hamilton, 1822).</title>
        <authorList>
            <person name="Mohindra V."/>
            <person name="Chowdhury L.M."/>
            <person name="Lal K."/>
            <person name="Jena J.K."/>
        </authorList>
    </citation>
    <scope>NUCLEOTIDE SEQUENCE [LARGE SCALE GENOMIC DNA]</scope>
    <source>
        <strain evidence="1">CM1030</strain>
        <tissue evidence="1">Blood</tissue>
    </source>
</reference>
<proteinExistence type="predicted"/>
<comment type="caution">
    <text evidence="1">The sequence shown here is derived from an EMBL/GenBank/DDBJ whole genome shotgun (WGS) entry which is preliminary data.</text>
</comment>
<evidence type="ECO:0000313" key="2">
    <source>
        <dbReference type="Proteomes" id="UP001529510"/>
    </source>
</evidence>
<feature type="non-terminal residue" evidence="1">
    <location>
        <position position="141"/>
    </location>
</feature>
<gene>
    <name evidence="1" type="ORF">M9458_028939</name>
</gene>
<dbReference type="EMBL" id="JAMKFB020000014">
    <property type="protein sequence ID" value="KAL0176609.1"/>
    <property type="molecule type" value="Genomic_DNA"/>
</dbReference>
<accession>A0ABD0PRE3</accession>
<protein>
    <submittedName>
        <fullName evidence="1">Uncharacterized protein</fullName>
    </submittedName>
</protein>
<keyword evidence="2" id="KW-1185">Reference proteome</keyword>
<feature type="non-terminal residue" evidence="1">
    <location>
        <position position="1"/>
    </location>
</feature>
<name>A0ABD0PRE3_CIRMR</name>
<dbReference type="Proteomes" id="UP001529510">
    <property type="component" value="Unassembled WGS sequence"/>
</dbReference>